<reference evidence="9" key="1">
    <citation type="journal article" date="2019" name="Int. J. Syst. Evol. Microbiol.">
        <title>The Global Catalogue of Microorganisms (GCM) 10K type strain sequencing project: providing services to taxonomists for standard genome sequencing and annotation.</title>
        <authorList>
            <consortium name="The Broad Institute Genomics Platform"/>
            <consortium name="The Broad Institute Genome Sequencing Center for Infectious Disease"/>
            <person name="Wu L."/>
            <person name="Ma J."/>
        </authorList>
    </citation>
    <scope>NUCLEOTIDE SEQUENCE [LARGE SCALE GENOMIC DNA]</scope>
    <source>
        <strain evidence="9">CCTCC AB 2013263</strain>
    </source>
</reference>
<feature type="domain" description="Cytochrome c" evidence="7">
    <location>
        <begin position="89"/>
        <end position="174"/>
    </location>
</feature>
<keyword evidence="2 4" id="KW-0479">Metal-binding</keyword>
<keyword evidence="3 4" id="KW-0408">Iron</keyword>
<evidence type="ECO:0000256" key="5">
    <source>
        <dbReference type="SAM" id="MobiDB-lite"/>
    </source>
</evidence>
<evidence type="ECO:0000256" key="3">
    <source>
        <dbReference type="ARBA" id="ARBA00023004"/>
    </source>
</evidence>
<accession>A0ABV8A8F4</accession>
<dbReference type="InterPro" id="IPR009056">
    <property type="entry name" value="Cyt_c-like_dom"/>
</dbReference>
<evidence type="ECO:0000256" key="1">
    <source>
        <dbReference type="ARBA" id="ARBA00022617"/>
    </source>
</evidence>
<dbReference type="EMBL" id="JBHRZF010000168">
    <property type="protein sequence ID" value="MFC3862008.1"/>
    <property type="molecule type" value="Genomic_DNA"/>
</dbReference>
<organism evidence="8 9">
    <name type="scientific">Deinococcus antarcticus</name>
    <dbReference type="NCBI Taxonomy" id="1298767"/>
    <lineage>
        <taxon>Bacteria</taxon>
        <taxon>Thermotogati</taxon>
        <taxon>Deinococcota</taxon>
        <taxon>Deinococci</taxon>
        <taxon>Deinococcales</taxon>
        <taxon>Deinococcaceae</taxon>
        <taxon>Deinococcus</taxon>
    </lineage>
</organism>
<evidence type="ECO:0000313" key="9">
    <source>
        <dbReference type="Proteomes" id="UP001595748"/>
    </source>
</evidence>
<evidence type="ECO:0000256" key="2">
    <source>
        <dbReference type="ARBA" id="ARBA00022723"/>
    </source>
</evidence>
<keyword evidence="6" id="KW-0472">Membrane</keyword>
<keyword evidence="6" id="KW-1133">Transmembrane helix</keyword>
<dbReference type="RefSeq" id="WP_380079463.1">
    <property type="nucleotide sequence ID" value="NZ_JBHRZF010000168.1"/>
</dbReference>
<feature type="region of interest" description="Disordered" evidence="5">
    <location>
        <begin position="55"/>
        <end position="92"/>
    </location>
</feature>
<dbReference type="InterPro" id="IPR036909">
    <property type="entry name" value="Cyt_c-like_dom_sf"/>
</dbReference>
<feature type="region of interest" description="Disordered" evidence="5">
    <location>
        <begin position="1"/>
        <end position="21"/>
    </location>
</feature>
<dbReference type="Gene3D" id="1.10.760.10">
    <property type="entry name" value="Cytochrome c-like domain"/>
    <property type="match status" value="1"/>
</dbReference>
<evidence type="ECO:0000256" key="4">
    <source>
        <dbReference type="PROSITE-ProRule" id="PRU00433"/>
    </source>
</evidence>
<keyword evidence="1 4" id="KW-0349">Heme</keyword>
<gene>
    <name evidence="8" type="ORF">ACFOPQ_14660</name>
</gene>
<comment type="caution">
    <text evidence="8">The sequence shown here is derived from an EMBL/GenBank/DDBJ whole genome shotgun (WGS) entry which is preliminary data.</text>
</comment>
<name>A0ABV8A8F4_9DEIO</name>
<evidence type="ECO:0000313" key="8">
    <source>
        <dbReference type="EMBL" id="MFC3862008.1"/>
    </source>
</evidence>
<feature type="transmembrane region" description="Helical" evidence="6">
    <location>
        <begin position="28"/>
        <end position="46"/>
    </location>
</feature>
<proteinExistence type="predicted"/>
<sequence length="176" mass="17944">MPDPTPAPQVTRTVKRPVKKGNDLGTNLGIFALTFLLSLGGGYLMFNQPAKAPATASTTTATTPTPTTPTPAADDAATTPANDTATTTAASSEGEIFTKRGCVGCHSVSALGVTGGVTGPDLSKAYVNVADKHGMPVEDFLKKPNSAVMSSVLGANPLTDDERTQVLNALKAASEK</sequence>
<keyword evidence="9" id="KW-1185">Reference proteome</keyword>
<protein>
    <recommendedName>
        <fullName evidence="7">Cytochrome c domain-containing protein</fullName>
    </recommendedName>
</protein>
<evidence type="ECO:0000259" key="7">
    <source>
        <dbReference type="PROSITE" id="PS51007"/>
    </source>
</evidence>
<keyword evidence="6" id="KW-0812">Transmembrane</keyword>
<dbReference type="Proteomes" id="UP001595748">
    <property type="component" value="Unassembled WGS sequence"/>
</dbReference>
<dbReference type="SUPFAM" id="SSF46626">
    <property type="entry name" value="Cytochrome c"/>
    <property type="match status" value="1"/>
</dbReference>
<feature type="compositionally biased region" description="Low complexity" evidence="5">
    <location>
        <begin position="55"/>
        <end position="90"/>
    </location>
</feature>
<dbReference type="PROSITE" id="PS51007">
    <property type="entry name" value="CYTC"/>
    <property type="match status" value="1"/>
</dbReference>
<evidence type="ECO:0000256" key="6">
    <source>
        <dbReference type="SAM" id="Phobius"/>
    </source>
</evidence>